<protein>
    <submittedName>
        <fullName evidence="2">Uncharacterized protein</fullName>
    </submittedName>
</protein>
<feature type="compositionally biased region" description="Polar residues" evidence="1">
    <location>
        <begin position="46"/>
        <end position="66"/>
    </location>
</feature>
<feature type="region of interest" description="Disordered" evidence="1">
    <location>
        <begin position="1"/>
        <end position="67"/>
    </location>
</feature>
<evidence type="ECO:0000313" key="3">
    <source>
        <dbReference type="Proteomes" id="UP000005291"/>
    </source>
</evidence>
<sequence>MIPKLPFSRKNNQQKSHPSEQPSVNSTKPETKSKQSIITRIGQLSPFWTNNQNKSHPSEQPSVNSTESEKKNTILSWLMEFGQKSLLIAIVTASSSVIVTLITNPDKVQLWLTMLFQKPVSFSCEGITVQIPQNWQQHWQQLGCQSVAIPNVPDATIIPKSFVSNESNSPKIRLIVEELYENDITLQKFYQKEKEQANLFIDNKKNTYFTENGKFQFKGDSANYELVYDADNIKRRDIGFLDRGKQYTIRYEASTQDFDKYEKEAIEIINSLELDSVKEAK</sequence>
<dbReference type="EMBL" id="CAIN01000114">
    <property type="protein sequence ID" value="CCI23315.1"/>
    <property type="molecule type" value="Genomic_DNA"/>
</dbReference>
<feature type="compositionally biased region" description="Polar residues" evidence="1">
    <location>
        <begin position="9"/>
        <end position="38"/>
    </location>
</feature>
<organism evidence="2 3">
    <name type="scientific">Microcystis aeruginosa PCC 9808</name>
    <dbReference type="NCBI Taxonomy" id="1160284"/>
    <lineage>
        <taxon>Bacteria</taxon>
        <taxon>Bacillati</taxon>
        <taxon>Cyanobacteriota</taxon>
        <taxon>Cyanophyceae</taxon>
        <taxon>Oscillatoriophycideae</taxon>
        <taxon>Chroococcales</taxon>
        <taxon>Microcystaceae</taxon>
        <taxon>Microcystis</taxon>
    </lineage>
</organism>
<name>I4HMP1_MICAE</name>
<evidence type="ECO:0000256" key="1">
    <source>
        <dbReference type="SAM" id="MobiDB-lite"/>
    </source>
</evidence>
<comment type="caution">
    <text evidence="2">The sequence shown here is derived from an EMBL/GenBank/DDBJ whole genome shotgun (WGS) entry which is preliminary data.</text>
</comment>
<accession>I4HMP1</accession>
<gene>
    <name evidence="2" type="ORF">MICAG_2000010</name>
</gene>
<dbReference type="Proteomes" id="UP000005291">
    <property type="component" value="Unassembled WGS sequence"/>
</dbReference>
<dbReference type="RefSeq" id="WP_002792963.1">
    <property type="nucleotide sequence ID" value="NZ_HE973588.1"/>
</dbReference>
<proteinExistence type="predicted"/>
<dbReference type="HOGENOM" id="CLU_1026056_0_0_3"/>
<reference evidence="2 3" key="1">
    <citation type="submission" date="2012-04" db="EMBL/GenBank/DDBJ databases">
        <authorList>
            <person name="Genoscope - CEA"/>
        </authorList>
    </citation>
    <scope>NUCLEOTIDE SEQUENCE [LARGE SCALE GENOMIC DNA]</scope>
    <source>
        <strain evidence="2 3">9808</strain>
    </source>
</reference>
<evidence type="ECO:0000313" key="2">
    <source>
        <dbReference type="EMBL" id="CCI23315.1"/>
    </source>
</evidence>
<dbReference type="AlphaFoldDB" id="I4HMP1"/>